<dbReference type="PANTHER" id="PTHR42718:SF23">
    <property type="entry name" value="MAJOR FACILITATOR SUPERFAMILY (MFS) PROFILE DOMAIN-CONTAINING PROTEIN"/>
    <property type="match status" value="1"/>
</dbReference>
<feature type="transmembrane region" description="Helical" evidence="6">
    <location>
        <begin position="269"/>
        <end position="287"/>
    </location>
</feature>
<dbReference type="Gene3D" id="1.20.1720.10">
    <property type="entry name" value="Multidrug resistance protein D"/>
    <property type="match status" value="1"/>
</dbReference>
<gene>
    <name evidence="8" type="ORF">CANINC_002388</name>
</gene>
<evidence type="ECO:0000256" key="5">
    <source>
        <dbReference type="SAM" id="MobiDB-lite"/>
    </source>
</evidence>
<sequence>MILPGGMKDQAIPPDEEKVETSLSVNSSLTRNKSSNEDEPGSVTSSEKEHSCDLYEDPEQRPPIFKSTLQEYICVFICIWAPAAASMASSTYQILLRATSSYFHINGGKLTWCVSSVMLANGACLLLMGGIADAFGRKNAMFIGFASYALFSFIAGFMHNFVLLCLFRGLQGAAVACSTPAAAGFLGSSYKDSKRKNMVMSCFGIGAPVGGACGFFIGGVCETALDWRAAQFFLTILFGLLAIGVIILIPNDKKIDWKHSKQVMKGLDYIGAFLSLSAFTLICFSLTNVDATEKRWRTPYIIALLIVGVFLIVCFVIYEMYVPKNPLMPMQLFKNRNFCLCMLIASFCWMTFFGMLNFNAMLYFEDIKSYSSIIVACCMLTLPISGTLVNIFAGLTMHIIPGRILMSIGCVGFMAASIIWATISIERNYFLGPFWAFALTVVGADLIYNVSNRVTLSSLDHKLQSRGAGTFNTIIQLSSAVALGLNSTIITSKYPFYGTLEQNNHKQAFLDGIRYCYYFGIALSGTSLILSLFLKVGVIGKKKS</sequence>
<dbReference type="InterPro" id="IPR036259">
    <property type="entry name" value="MFS_trans_sf"/>
</dbReference>
<dbReference type="STRING" id="52247.A0A4T0X1T1"/>
<keyword evidence="2 6" id="KW-0812">Transmembrane</keyword>
<feature type="transmembrane region" description="Helical" evidence="6">
    <location>
        <begin position="198"/>
        <end position="217"/>
    </location>
</feature>
<dbReference type="AlphaFoldDB" id="A0A4T0X1T1"/>
<comment type="caution">
    <text evidence="8">The sequence shown here is derived from an EMBL/GenBank/DDBJ whole genome shotgun (WGS) entry which is preliminary data.</text>
</comment>
<dbReference type="SUPFAM" id="SSF103473">
    <property type="entry name" value="MFS general substrate transporter"/>
    <property type="match status" value="2"/>
</dbReference>
<reference evidence="8 9" key="1">
    <citation type="journal article" date="2019" name="Front. Genet.">
        <title>Whole-Genome Sequencing of the Opportunistic Yeast Pathogen Candida inconspicua Uncovers Its Hybrid Origin.</title>
        <authorList>
            <person name="Mixao V."/>
            <person name="Hansen A.P."/>
            <person name="Saus E."/>
            <person name="Boekhout T."/>
            <person name="Lass-Florl C."/>
            <person name="Gabaldon T."/>
        </authorList>
    </citation>
    <scope>NUCLEOTIDE SEQUENCE [LARGE SCALE GENOMIC DNA]</scope>
    <source>
        <strain evidence="8 9">CBS 180</strain>
    </source>
</reference>
<dbReference type="Gene3D" id="1.20.1250.20">
    <property type="entry name" value="MFS general substrate transporter like domains"/>
    <property type="match status" value="1"/>
</dbReference>
<keyword evidence="4 6" id="KW-0472">Membrane</keyword>
<keyword evidence="3 6" id="KW-1133">Transmembrane helix</keyword>
<comment type="subcellular location">
    <subcellularLocation>
        <location evidence="1">Membrane</location>
        <topology evidence="1">Multi-pass membrane protein</topology>
    </subcellularLocation>
</comment>
<organism evidence="8 9">
    <name type="scientific">Pichia inconspicua</name>
    <dbReference type="NCBI Taxonomy" id="52247"/>
    <lineage>
        <taxon>Eukaryota</taxon>
        <taxon>Fungi</taxon>
        <taxon>Dikarya</taxon>
        <taxon>Ascomycota</taxon>
        <taxon>Saccharomycotina</taxon>
        <taxon>Pichiomycetes</taxon>
        <taxon>Pichiales</taxon>
        <taxon>Pichiaceae</taxon>
        <taxon>Pichia</taxon>
    </lineage>
</organism>
<feature type="transmembrane region" description="Helical" evidence="6">
    <location>
        <begin position="338"/>
        <end position="364"/>
    </location>
</feature>
<evidence type="ECO:0000256" key="1">
    <source>
        <dbReference type="ARBA" id="ARBA00004141"/>
    </source>
</evidence>
<dbReference type="PROSITE" id="PS50850">
    <property type="entry name" value="MFS"/>
    <property type="match status" value="1"/>
</dbReference>
<proteinExistence type="predicted"/>
<dbReference type="Pfam" id="PF07690">
    <property type="entry name" value="MFS_1"/>
    <property type="match status" value="1"/>
</dbReference>
<feature type="transmembrane region" description="Helical" evidence="6">
    <location>
        <begin position="69"/>
        <end position="89"/>
    </location>
</feature>
<feature type="transmembrane region" description="Helical" evidence="6">
    <location>
        <begin position="140"/>
        <end position="163"/>
    </location>
</feature>
<dbReference type="PANTHER" id="PTHR42718">
    <property type="entry name" value="MAJOR FACILITATOR SUPERFAMILY MULTIDRUG TRANSPORTER MFSC"/>
    <property type="match status" value="1"/>
</dbReference>
<dbReference type="EMBL" id="SELW01000384">
    <property type="protein sequence ID" value="TID28632.1"/>
    <property type="molecule type" value="Genomic_DNA"/>
</dbReference>
<evidence type="ECO:0000313" key="9">
    <source>
        <dbReference type="Proteomes" id="UP000307173"/>
    </source>
</evidence>
<dbReference type="InterPro" id="IPR011701">
    <property type="entry name" value="MFS"/>
</dbReference>
<evidence type="ECO:0000256" key="2">
    <source>
        <dbReference type="ARBA" id="ARBA00022692"/>
    </source>
</evidence>
<feature type="transmembrane region" description="Helical" evidence="6">
    <location>
        <begin position="370"/>
        <end position="392"/>
    </location>
</feature>
<feature type="region of interest" description="Disordered" evidence="5">
    <location>
        <begin position="1"/>
        <end position="56"/>
    </location>
</feature>
<dbReference type="Proteomes" id="UP000307173">
    <property type="component" value="Unassembled WGS sequence"/>
</dbReference>
<protein>
    <recommendedName>
        <fullName evidence="7">Major facilitator superfamily (MFS) profile domain-containing protein</fullName>
    </recommendedName>
</protein>
<feature type="transmembrane region" description="Helical" evidence="6">
    <location>
        <begin position="512"/>
        <end position="534"/>
    </location>
</feature>
<evidence type="ECO:0000259" key="7">
    <source>
        <dbReference type="PROSITE" id="PS50850"/>
    </source>
</evidence>
<name>A0A4T0X1T1_9ASCO</name>
<accession>A0A4T0X1T1</accession>
<feature type="transmembrane region" description="Helical" evidence="6">
    <location>
        <begin position="109"/>
        <end position="128"/>
    </location>
</feature>
<dbReference type="PROSITE" id="PS00216">
    <property type="entry name" value="SUGAR_TRANSPORT_1"/>
    <property type="match status" value="1"/>
</dbReference>
<feature type="transmembrane region" description="Helical" evidence="6">
    <location>
        <begin position="299"/>
        <end position="318"/>
    </location>
</feature>
<evidence type="ECO:0000256" key="6">
    <source>
        <dbReference type="SAM" id="Phobius"/>
    </source>
</evidence>
<evidence type="ECO:0000313" key="8">
    <source>
        <dbReference type="EMBL" id="TID28632.1"/>
    </source>
</evidence>
<dbReference type="OrthoDB" id="2130629at2759"/>
<feature type="transmembrane region" description="Helical" evidence="6">
    <location>
        <begin position="229"/>
        <end position="249"/>
    </location>
</feature>
<dbReference type="InterPro" id="IPR005829">
    <property type="entry name" value="Sugar_transporter_CS"/>
</dbReference>
<keyword evidence="9" id="KW-1185">Reference proteome</keyword>
<feature type="transmembrane region" description="Helical" evidence="6">
    <location>
        <begin position="429"/>
        <end position="448"/>
    </location>
</feature>
<evidence type="ECO:0000256" key="3">
    <source>
        <dbReference type="ARBA" id="ARBA00022989"/>
    </source>
</evidence>
<dbReference type="InterPro" id="IPR020846">
    <property type="entry name" value="MFS_dom"/>
</dbReference>
<dbReference type="GO" id="GO:0022857">
    <property type="term" value="F:transmembrane transporter activity"/>
    <property type="evidence" value="ECO:0007669"/>
    <property type="project" value="InterPro"/>
</dbReference>
<dbReference type="GO" id="GO:0016020">
    <property type="term" value="C:membrane"/>
    <property type="evidence" value="ECO:0007669"/>
    <property type="project" value="UniProtKB-SubCell"/>
</dbReference>
<feature type="compositionally biased region" description="Polar residues" evidence="5">
    <location>
        <begin position="21"/>
        <end position="33"/>
    </location>
</feature>
<feature type="domain" description="Major facilitator superfamily (MFS) profile" evidence="7">
    <location>
        <begin position="74"/>
        <end position="543"/>
    </location>
</feature>
<evidence type="ECO:0000256" key="4">
    <source>
        <dbReference type="ARBA" id="ARBA00023136"/>
    </source>
</evidence>
<feature type="transmembrane region" description="Helical" evidence="6">
    <location>
        <begin position="404"/>
        <end position="423"/>
    </location>
</feature>